<feature type="domain" description="Ricin B lectin" evidence="6">
    <location>
        <begin position="451"/>
        <end position="591"/>
    </location>
</feature>
<accession>W6SJL0</accession>
<dbReference type="STRING" id="1216932.CM240_2768"/>
<dbReference type="Gene3D" id="3.20.20.80">
    <property type="entry name" value="Glycosidases"/>
    <property type="match status" value="1"/>
</dbReference>
<dbReference type="InterPro" id="IPR013780">
    <property type="entry name" value="Glyco_hydro_b"/>
</dbReference>
<dbReference type="GO" id="GO:0045493">
    <property type="term" value="P:xylan catabolic process"/>
    <property type="evidence" value="ECO:0007669"/>
    <property type="project" value="UniProtKB-KW"/>
</dbReference>
<dbReference type="CDD" id="cd00161">
    <property type="entry name" value="beta-trefoil_Ricin-like"/>
    <property type="match status" value="1"/>
</dbReference>
<dbReference type="GO" id="GO:0016020">
    <property type="term" value="C:membrane"/>
    <property type="evidence" value="ECO:0007669"/>
    <property type="project" value="GOC"/>
</dbReference>
<evidence type="ECO:0000256" key="2">
    <source>
        <dbReference type="ARBA" id="ARBA00022729"/>
    </source>
</evidence>
<comment type="similarity">
    <text evidence="1">Belongs to the glycosyl hydrolase 30 family.</text>
</comment>
<keyword evidence="3 7" id="KW-0378">Hydrolase</keyword>
<evidence type="ECO:0000256" key="5">
    <source>
        <dbReference type="SAM" id="SignalP"/>
    </source>
</evidence>
<keyword evidence="7" id="KW-0326">Glycosidase</keyword>
<evidence type="ECO:0000256" key="1">
    <source>
        <dbReference type="ARBA" id="ARBA00005382"/>
    </source>
</evidence>
<evidence type="ECO:0000259" key="6">
    <source>
        <dbReference type="SMART" id="SM00458"/>
    </source>
</evidence>
<dbReference type="InterPro" id="IPR000772">
    <property type="entry name" value="Ricin_B_lectin"/>
</dbReference>
<evidence type="ECO:0000313" key="7">
    <source>
        <dbReference type="EMBL" id="CDM69885.1"/>
    </source>
</evidence>
<sequence>MFLKLKKTTTKLLAGIMAISMGLTTLSPVEVFAANDATINLSKKYQTIRGFGGMNHPSWAGDLTESQRNTAFGNGENQLGFSVLRIYVDDNKDNWYKEVATAKSAIAKGAIVFATPWNPPSSMTETFTKDGKKAKRLRHDKYADYAKHLNDFVTYMKNNGVDLYAISIANEPDYGHDWTWWTADEVLNFMKNYAGSINCKVIAPESFSYNKSMSDPILKDSKALANMDILGAHLYGTSYNNFAYPLFEEKGNGKELWMTEVYHPNSSSSADKWPEALEVSYHMNKALTNGFQTYTWWYIRRSYGPMKEDGTISKRGYCMAQFSKFVRPGYIRVGATENPSTNVTVSAYTGDNKAVIVAINKGSSDVNQKFVVNNGNIKKVDRYRTSGNENLAKTSNLKADSNGFWANLPANSVSTFVCDLSSTTGNNNNNNNTSNNDNNTNNNENATLKDGWYYIKNVNAQKYLQVKNNKGKNAQNVELGKGSGAKGQKWYLKNVGNGYVTLKSGLGNYMVDVANGENKNGTNVQIYDGYSGKAQQFTIDTTSSKGVYTIATKSSNGTKVLDAEKKGTADGTNVLQWAYGKDKKNQQWKFEEVK</sequence>
<keyword evidence="7" id="KW-0119">Carbohydrate metabolism</keyword>
<feature type="chain" id="PRO_5004881049" evidence="5">
    <location>
        <begin position="34"/>
        <end position="594"/>
    </location>
</feature>
<dbReference type="EMBL" id="HG917869">
    <property type="protein sequence ID" value="CDM69885.1"/>
    <property type="molecule type" value="Genomic_DNA"/>
</dbReference>
<evidence type="ECO:0000256" key="4">
    <source>
        <dbReference type="SAM" id="MobiDB-lite"/>
    </source>
</evidence>
<gene>
    <name evidence="7" type="primary">xynC</name>
    <name evidence="7" type="ORF">CM240_2768</name>
</gene>
<dbReference type="OrthoDB" id="9806701at2"/>
<protein>
    <submittedName>
        <fullName evidence="7">Glucuronoxylanase XynC</fullName>
        <ecNumber evidence="7">3.2.1.136</ecNumber>
    </submittedName>
</protein>
<dbReference type="HOGENOM" id="CLU_022864_0_0_9"/>
<name>W6SJL0_9CLOT</name>
<evidence type="ECO:0000256" key="3">
    <source>
        <dbReference type="ARBA" id="ARBA00022801"/>
    </source>
</evidence>
<organism evidence="7 8">
    <name type="scientific">Clostridium bornimense</name>
    <dbReference type="NCBI Taxonomy" id="1216932"/>
    <lineage>
        <taxon>Bacteria</taxon>
        <taxon>Bacillati</taxon>
        <taxon>Bacillota</taxon>
        <taxon>Clostridia</taxon>
        <taxon>Eubacteriales</taxon>
        <taxon>Clostridiaceae</taxon>
        <taxon>Clostridium</taxon>
    </lineage>
</organism>
<dbReference type="Proteomes" id="UP000019426">
    <property type="component" value="Chromosome M2/40_rep2"/>
</dbReference>
<keyword evidence="7" id="KW-0624">Polysaccharide degradation</keyword>
<evidence type="ECO:0000313" key="8">
    <source>
        <dbReference type="Proteomes" id="UP000019426"/>
    </source>
</evidence>
<dbReference type="PATRIC" id="fig|1216932.3.peg.2731"/>
<reference evidence="7 8" key="1">
    <citation type="submission" date="2013-11" db="EMBL/GenBank/DDBJ databases">
        <title>Complete genome sequence of Clostridum sp. M2/40.</title>
        <authorList>
            <person name="Wibberg D."/>
            <person name="Puehler A."/>
            <person name="Schlueter A."/>
        </authorList>
    </citation>
    <scope>NUCLEOTIDE SEQUENCE [LARGE SCALE GENOMIC DNA]</scope>
    <source>
        <strain evidence="8">M2/40</strain>
    </source>
</reference>
<keyword evidence="7" id="KW-0858">Xylan degradation</keyword>
<dbReference type="eggNOG" id="COG5520">
    <property type="taxonomic scope" value="Bacteria"/>
</dbReference>
<dbReference type="Pfam" id="PF14200">
    <property type="entry name" value="RicinB_lectin_2"/>
    <property type="match status" value="2"/>
</dbReference>
<dbReference type="GO" id="GO:0006665">
    <property type="term" value="P:sphingolipid metabolic process"/>
    <property type="evidence" value="ECO:0007669"/>
    <property type="project" value="InterPro"/>
</dbReference>
<dbReference type="InterPro" id="IPR035992">
    <property type="entry name" value="Ricin_B-like_lectins"/>
</dbReference>
<dbReference type="SUPFAM" id="SSF50370">
    <property type="entry name" value="Ricin B-like lectins"/>
    <property type="match status" value="1"/>
</dbReference>
<dbReference type="InterPro" id="IPR017853">
    <property type="entry name" value="GH"/>
</dbReference>
<dbReference type="GO" id="GO:0033940">
    <property type="term" value="F:glucuronoarabinoxylan endo-1,4-beta-xylanase activity"/>
    <property type="evidence" value="ECO:0007669"/>
    <property type="project" value="UniProtKB-EC"/>
</dbReference>
<dbReference type="PANTHER" id="PTHR11069">
    <property type="entry name" value="GLUCOSYLCERAMIDASE"/>
    <property type="match status" value="1"/>
</dbReference>
<dbReference type="EC" id="3.2.1.136" evidence="7"/>
<dbReference type="SMART" id="SM00458">
    <property type="entry name" value="RICIN"/>
    <property type="match status" value="1"/>
</dbReference>
<dbReference type="Gene3D" id="2.60.40.1180">
    <property type="entry name" value="Golgi alpha-mannosidase II"/>
    <property type="match status" value="1"/>
</dbReference>
<feature type="region of interest" description="Disordered" evidence="4">
    <location>
        <begin position="424"/>
        <end position="445"/>
    </location>
</feature>
<dbReference type="AlphaFoldDB" id="W6SJL0"/>
<dbReference type="SUPFAM" id="SSF51445">
    <property type="entry name" value="(Trans)glycosidases"/>
    <property type="match status" value="1"/>
</dbReference>
<proteinExistence type="inferred from homology"/>
<feature type="signal peptide" evidence="5">
    <location>
        <begin position="1"/>
        <end position="33"/>
    </location>
</feature>
<dbReference type="KEGG" id="clt:CM240_2768"/>
<dbReference type="PROSITE" id="PS50231">
    <property type="entry name" value="RICIN_B_LECTIN"/>
    <property type="match status" value="1"/>
</dbReference>
<dbReference type="SUPFAM" id="SSF51011">
    <property type="entry name" value="Glycosyl hydrolase domain"/>
    <property type="match status" value="1"/>
</dbReference>
<keyword evidence="2 5" id="KW-0732">Signal</keyword>
<dbReference type="Gene3D" id="2.80.10.50">
    <property type="match status" value="2"/>
</dbReference>
<dbReference type="InterPro" id="IPR001139">
    <property type="entry name" value="Glyco_hydro_30"/>
</dbReference>
<dbReference type="GO" id="GO:0004348">
    <property type="term" value="F:glucosylceramidase activity"/>
    <property type="evidence" value="ECO:0007669"/>
    <property type="project" value="InterPro"/>
</dbReference>
<dbReference type="PANTHER" id="PTHR11069:SF38">
    <property type="entry name" value="GLUCURONOXYLANASE XYNC"/>
    <property type="match status" value="1"/>
</dbReference>
<keyword evidence="8" id="KW-1185">Reference proteome</keyword>